<evidence type="ECO:0000313" key="1">
    <source>
        <dbReference type="EMBL" id="KOO05762.1"/>
    </source>
</evidence>
<sequence>MSSAASKRRTQSWEPDIYYEKQQLSYQMARLGANTRVLKKFFVVDKRLEKSINKELGKFRKGSGWMTTHVVHRVHANIVYRNYCNAVPDNSDFHRPPTPTELLSLARTYLVVYNNQYMDINRIYHIFEYLKDGTFTRKVCNKCGIDYIFHSERNYNLCPFCEKDSTLYSKGKR</sequence>
<dbReference type="Proteomes" id="UP000037530">
    <property type="component" value="Unassembled WGS sequence"/>
</dbReference>
<organism evidence="1 2">
    <name type="scientific">Vibrio hepatarius</name>
    <dbReference type="NCBI Taxonomy" id="171383"/>
    <lineage>
        <taxon>Bacteria</taxon>
        <taxon>Pseudomonadati</taxon>
        <taxon>Pseudomonadota</taxon>
        <taxon>Gammaproteobacteria</taxon>
        <taxon>Vibrionales</taxon>
        <taxon>Vibrionaceae</taxon>
        <taxon>Vibrio</taxon>
        <taxon>Vibrio oreintalis group</taxon>
    </lineage>
</organism>
<comment type="caution">
    <text evidence="1">The sequence shown here is derived from an EMBL/GenBank/DDBJ whole genome shotgun (WGS) entry which is preliminary data.</text>
</comment>
<evidence type="ECO:0000313" key="2">
    <source>
        <dbReference type="Proteomes" id="UP000037530"/>
    </source>
</evidence>
<dbReference type="EMBL" id="LHPI01000029">
    <property type="protein sequence ID" value="KOO05762.1"/>
    <property type="molecule type" value="Genomic_DNA"/>
</dbReference>
<reference evidence="2" key="1">
    <citation type="submission" date="2015-08" db="EMBL/GenBank/DDBJ databases">
        <title>Vibrio galatheae sp. nov., a novel member of the Vibrionaceae family isolated from the Solomon Islands.</title>
        <authorList>
            <person name="Giubergia S."/>
            <person name="Machado H."/>
            <person name="Mateiu R.V."/>
            <person name="Gram L."/>
        </authorList>
    </citation>
    <scope>NUCLEOTIDE SEQUENCE [LARGE SCALE GENOMIC DNA]</scope>
    <source>
        <strain evidence="2">DSM 19134</strain>
    </source>
</reference>
<accession>A0A0M0HV43</accession>
<dbReference type="OrthoDB" id="9909570at2"/>
<protein>
    <submittedName>
        <fullName evidence="1">Uncharacterized protein</fullName>
    </submittedName>
</protein>
<dbReference type="PATRIC" id="fig|171383.3.peg.4190"/>
<name>A0A0M0HV43_9VIBR</name>
<dbReference type="AlphaFoldDB" id="A0A0M0HV43"/>
<gene>
    <name evidence="1" type="ORF">AKJ31_20505</name>
</gene>
<proteinExistence type="predicted"/>
<dbReference type="STRING" id="171383.AKJ31_20505"/>
<dbReference type="SUPFAM" id="SSF160930">
    <property type="entry name" value="FlhC-like"/>
    <property type="match status" value="1"/>
</dbReference>
<keyword evidence="2" id="KW-1185">Reference proteome</keyword>